<comment type="subunit">
    <text evidence="3 10">Component of the Mediator complex.</text>
</comment>
<evidence type="ECO:0000256" key="7">
    <source>
        <dbReference type="ARBA" id="ARBA00023163"/>
    </source>
</evidence>
<gene>
    <name evidence="13" type="ORF">ALTATR162_LOCUS3449</name>
</gene>
<comment type="similarity">
    <text evidence="2 10">Belongs to the Mediator complex subunit 21 family.</text>
</comment>
<dbReference type="PANTHER" id="PTHR13381:SF0">
    <property type="entry name" value="MEDIATOR OF RNA POLYMERASE II TRANSCRIPTION SUBUNIT 21"/>
    <property type="match status" value="1"/>
</dbReference>
<evidence type="ECO:0000256" key="3">
    <source>
        <dbReference type="ARBA" id="ARBA00011837"/>
    </source>
</evidence>
<dbReference type="GeneID" id="67015006"/>
<dbReference type="OrthoDB" id="526653at2759"/>
<comment type="function">
    <text evidence="9 10">Component of the Mediator complex, a coactivator involved in the regulated transcription of nearly all RNA polymerase II-dependent genes. Mediator functions as a bridge to convey information from gene-specific regulatory proteins to the basal RNA polymerase II transcription machinery. Mediator is recruited to promoters by direct interactions with regulatory proteins and serves as a scaffold for the assembly of a functional preinitiation complex with RNA polymerase II and the general transcription factors.</text>
</comment>
<dbReference type="EMBL" id="CAJRGZ010000016">
    <property type="protein sequence ID" value="CAG5154061.1"/>
    <property type="molecule type" value="Genomic_DNA"/>
</dbReference>
<keyword evidence="6 10" id="KW-0010">Activator</keyword>
<name>A0A8J2MYC7_9PLEO</name>
<evidence type="ECO:0000256" key="1">
    <source>
        <dbReference type="ARBA" id="ARBA00004123"/>
    </source>
</evidence>
<evidence type="ECO:0000256" key="4">
    <source>
        <dbReference type="ARBA" id="ARBA00019691"/>
    </source>
</evidence>
<evidence type="ECO:0000256" key="6">
    <source>
        <dbReference type="ARBA" id="ARBA00023159"/>
    </source>
</evidence>
<accession>A0A8J2MYC7</accession>
<evidence type="ECO:0000256" key="10">
    <source>
        <dbReference type="RuleBase" id="RU366036"/>
    </source>
</evidence>
<dbReference type="InterPro" id="IPR021384">
    <property type="entry name" value="Mediator_Med21"/>
</dbReference>
<evidence type="ECO:0000256" key="11">
    <source>
        <dbReference type="SAM" id="Coils"/>
    </source>
</evidence>
<dbReference type="GO" id="GO:0016592">
    <property type="term" value="C:mediator complex"/>
    <property type="evidence" value="ECO:0007669"/>
    <property type="project" value="UniProtKB-UniRule"/>
</dbReference>
<evidence type="ECO:0000256" key="2">
    <source>
        <dbReference type="ARBA" id="ARBA00005770"/>
    </source>
</evidence>
<reference evidence="13" key="1">
    <citation type="submission" date="2021-05" db="EMBL/GenBank/DDBJ databases">
        <authorList>
            <person name="Stam R."/>
        </authorList>
    </citation>
    <scope>NUCLEOTIDE SEQUENCE</scope>
    <source>
        <strain evidence="13">CS162</strain>
    </source>
</reference>
<evidence type="ECO:0000256" key="5">
    <source>
        <dbReference type="ARBA" id="ARBA00023015"/>
    </source>
</evidence>
<dbReference type="Gene3D" id="6.10.280.10">
    <property type="entry name" value="Mediator complex, subunit Med21"/>
    <property type="match status" value="1"/>
</dbReference>
<organism evidence="13 14">
    <name type="scientific">Alternaria atra</name>
    <dbReference type="NCBI Taxonomy" id="119953"/>
    <lineage>
        <taxon>Eukaryota</taxon>
        <taxon>Fungi</taxon>
        <taxon>Dikarya</taxon>
        <taxon>Ascomycota</taxon>
        <taxon>Pezizomycotina</taxon>
        <taxon>Dothideomycetes</taxon>
        <taxon>Pleosporomycetidae</taxon>
        <taxon>Pleosporales</taxon>
        <taxon>Pleosporineae</taxon>
        <taxon>Pleosporaceae</taxon>
        <taxon>Alternaria</taxon>
        <taxon>Alternaria sect. Ulocladioides</taxon>
    </lineage>
</organism>
<feature type="compositionally biased region" description="Polar residues" evidence="12">
    <location>
        <begin position="54"/>
        <end position="69"/>
    </location>
</feature>
<keyword evidence="5 10" id="KW-0805">Transcription regulation</keyword>
<dbReference type="GO" id="GO:0003712">
    <property type="term" value="F:transcription coregulator activity"/>
    <property type="evidence" value="ECO:0007669"/>
    <property type="project" value="TreeGrafter"/>
</dbReference>
<feature type="coiled-coil region" evidence="11">
    <location>
        <begin position="84"/>
        <end position="139"/>
    </location>
</feature>
<dbReference type="Proteomes" id="UP000676310">
    <property type="component" value="Unassembled WGS sequence"/>
</dbReference>
<evidence type="ECO:0000256" key="8">
    <source>
        <dbReference type="ARBA" id="ARBA00023242"/>
    </source>
</evidence>
<keyword evidence="11" id="KW-0175">Coiled coil</keyword>
<dbReference type="RefSeq" id="XP_043166990.1">
    <property type="nucleotide sequence ID" value="XM_043311055.1"/>
</dbReference>
<dbReference type="PANTHER" id="PTHR13381">
    <property type="entry name" value="RNA POLYMERASE II HOLOENZYME COMPONENT SRB7"/>
    <property type="match status" value="1"/>
</dbReference>
<dbReference type="Pfam" id="PF11221">
    <property type="entry name" value="Med21"/>
    <property type="match status" value="1"/>
</dbReference>
<evidence type="ECO:0000256" key="9">
    <source>
        <dbReference type="ARBA" id="ARBA00025687"/>
    </source>
</evidence>
<keyword evidence="7 10" id="KW-0804">Transcription</keyword>
<evidence type="ECO:0000313" key="14">
    <source>
        <dbReference type="Proteomes" id="UP000676310"/>
    </source>
</evidence>
<keyword evidence="8 10" id="KW-0539">Nucleus</keyword>
<dbReference type="InterPro" id="IPR037212">
    <property type="entry name" value="Med7/Med21-like"/>
</dbReference>
<comment type="caution">
    <text evidence="13">The sequence shown here is derived from an EMBL/GenBank/DDBJ whole genome shotgun (WGS) entry which is preliminary data.</text>
</comment>
<dbReference type="GO" id="GO:0006357">
    <property type="term" value="P:regulation of transcription by RNA polymerase II"/>
    <property type="evidence" value="ECO:0007669"/>
    <property type="project" value="TreeGrafter"/>
</dbReference>
<dbReference type="AlphaFoldDB" id="A0A8J2MYC7"/>
<comment type="subcellular location">
    <subcellularLocation>
        <location evidence="1 10">Nucleus</location>
    </subcellularLocation>
</comment>
<evidence type="ECO:0000256" key="12">
    <source>
        <dbReference type="SAM" id="MobiDB-lite"/>
    </source>
</evidence>
<proteinExistence type="inferred from homology"/>
<protein>
    <recommendedName>
        <fullName evidence="4 10">Mediator of RNA polymerase II transcription subunit 21</fullName>
    </recommendedName>
</protein>
<keyword evidence="14" id="KW-1185">Reference proteome</keyword>
<feature type="region of interest" description="Disordered" evidence="12">
    <location>
        <begin position="28"/>
        <end position="78"/>
    </location>
</feature>
<dbReference type="SUPFAM" id="SSF140718">
    <property type="entry name" value="Mediator hinge subcomplex-like"/>
    <property type="match status" value="1"/>
</dbReference>
<sequence length="285" mass="32467">MGDILTQIQDELDMLLNQMSAALRQIRENAPPSVPPGQPRLDTFAELEARTAAENAQQNPTTDPSQQTIAPPPRPSPEQFQADLKELAQDITLKEQQIERLIAHLPGLNWSEKEQVERMKELERQLEDLEGERVKAVKDKDTLMKMVEDKITGDAEIRQNVKLRDYRDSKIVDRPHLVSTEAELNTVLAEFMYIMFNYLGDHHTITGLLEFARANANGITEQALEYCNWEGRQTFVSFKDGRQAVTNGQLRVPATHRALRRAVDKLLPMAEVELYPDGQPETEEL</sequence>
<evidence type="ECO:0000313" key="13">
    <source>
        <dbReference type="EMBL" id="CAG5154061.1"/>
    </source>
</evidence>